<protein>
    <submittedName>
        <fullName evidence="1">Notch 1</fullName>
    </submittedName>
</protein>
<evidence type="ECO:0000313" key="3">
    <source>
        <dbReference type="Proteomes" id="UP000000589"/>
    </source>
</evidence>
<dbReference type="AlphaFoldDB" id="A2AIX5"/>
<dbReference type="Ensembl" id="ENSMUST00000132820.2">
    <property type="protein sequence ID" value="ENSMUSP00000115258.2"/>
    <property type="gene ID" value="ENSMUSG00000026923.16"/>
</dbReference>
<dbReference type="AGR" id="MGI:97363"/>
<reference evidence="1" key="3">
    <citation type="submission" date="2025-08" db="UniProtKB">
        <authorList>
            <consortium name="Ensembl"/>
        </authorList>
    </citation>
    <scope>IDENTIFICATION</scope>
    <source>
        <strain evidence="1">C57BL/6J</strain>
    </source>
</reference>
<dbReference type="Antibodypedia" id="8424">
    <property type="antibodies" value="1408 antibodies from 57 providers"/>
</dbReference>
<organism evidence="1 3">
    <name type="scientific">Mus musculus</name>
    <name type="common">Mouse</name>
    <dbReference type="NCBI Taxonomy" id="10090"/>
    <lineage>
        <taxon>Eukaryota</taxon>
        <taxon>Metazoa</taxon>
        <taxon>Chordata</taxon>
        <taxon>Craniata</taxon>
        <taxon>Vertebrata</taxon>
        <taxon>Euteleostomi</taxon>
        <taxon>Mammalia</taxon>
        <taxon>Eutheria</taxon>
        <taxon>Euarchontoglires</taxon>
        <taxon>Glires</taxon>
        <taxon>Rodentia</taxon>
        <taxon>Myomorpha</taxon>
        <taxon>Muroidea</taxon>
        <taxon>Muridae</taxon>
        <taxon>Murinae</taxon>
        <taxon>Mus</taxon>
        <taxon>Mus</taxon>
    </lineage>
</organism>
<evidence type="ECO:0000313" key="1">
    <source>
        <dbReference type="Ensembl" id="ENSMUSP00000115258.2"/>
    </source>
</evidence>
<dbReference type="Bgee" id="ENSMUSG00000026923">
    <property type="expression patterns" value="Expressed in hair follicle and 345 other cell types or tissues"/>
</dbReference>
<reference evidence="1 3" key="1">
    <citation type="journal article" date="2009" name="PLoS Biol.">
        <title>Lineage-specific biology revealed by a finished genome assembly of the mouse.</title>
        <authorList>
            <consortium name="Mouse Genome Sequencing Consortium"/>
            <person name="Church D.M."/>
            <person name="Goodstadt L."/>
            <person name="Hillier L.W."/>
            <person name="Zody M.C."/>
            <person name="Goldstein S."/>
            <person name="She X."/>
            <person name="Bult C.J."/>
            <person name="Agarwala R."/>
            <person name="Cherry J.L."/>
            <person name="DiCuccio M."/>
            <person name="Hlavina W."/>
            <person name="Kapustin Y."/>
            <person name="Meric P."/>
            <person name="Maglott D."/>
            <person name="Birtle Z."/>
            <person name="Marques A.C."/>
            <person name="Graves T."/>
            <person name="Zhou S."/>
            <person name="Teague B."/>
            <person name="Potamousis K."/>
            <person name="Churas C."/>
            <person name="Place M."/>
            <person name="Herschleb J."/>
            <person name="Runnheim R."/>
            <person name="Forrest D."/>
            <person name="Amos-Landgraf J."/>
            <person name="Schwartz D.C."/>
            <person name="Cheng Z."/>
            <person name="Lindblad-Toh K."/>
            <person name="Eichler E.E."/>
            <person name="Ponting C.P."/>
        </authorList>
    </citation>
    <scope>NUCLEOTIDE SEQUENCE [LARGE SCALE GENOMIC DNA]</scope>
    <source>
        <strain evidence="1 3">C57BL/6J</strain>
    </source>
</reference>
<accession>A2AIX5</accession>
<evidence type="ECO:0000313" key="2">
    <source>
        <dbReference type="MGI" id="MGI:97363"/>
    </source>
</evidence>
<reference evidence="1" key="4">
    <citation type="submission" date="2025-09" db="UniProtKB">
        <authorList>
            <consortium name="Ensembl"/>
        </authorList>
    </citation>
    <scope>IDENTIFICATION</scope>
    <source>
        <strain evidence="1">C57BL/6J</strain>
    </source>
</reference>
<gene>
    <name evidence="1 2" type="primary">Notch1</name>
</gene>
<reference evidence="1 3" key="2">
    <citation type="journal article" date="2011" name="PLoS Biol.">
        <title>Modernizing reference genome assemblies.</title>
        <authorList>
            <person name="Church D.M."/>
            <person name="Schneider V.A."/>
            <person name="Graves T."/>
            <person name="Auger K."/>
            <person name="Cunningham F."/>
            <person name="Bouk N."/>
            <person name="Chen H.C."/>
            <person name="Agarwala R."/>
            <person name="McLaren W.M."/>
            <person name="Ritchie G.R."/>
            <person name="Albracht D."/>
            <person name="Kremitzki M."/>
            <person name="Rock S."/>
            <person name="Kotkiewicz H."/>
            <person name="Kremitzki C."/>
            <person name="Wollam A."/>
            <person name="Trani L."/>
            <person name="Fulton L."/>
            <person name="Fulton R."/>
            <person name="Matthews L."/>
            <person name="Whitehead S."/>
            <person name="Chow W."/>
            <person name="Torrance J."/>
            <person name="Dunn M."/>
            <person name="Harden G."/>
            <person name="Threadgold G."/>
            <person name="Wood J."/>
            <person name="Collins J."/>
            <person name="Heath P."/>
            <person name="Griffiths G."/>
            <person name="Pelan S."/>
            <person name="Grafham D."/>
            <person name="Eichler E.E."/>
            <person name="Weinstock G."/>
            <person name="Mardis E.R."/>
            <person name="Wilson R.K."/>
            <person name="Howe K."/>
            <person name="Flicek P."/>
            <person name="Hubbard T."/>
        </authorList>
    </citation>
    <scope>NUCLEOTIDE SEQUENCE [LARGE SCALE GENOMIC DNA]</scope>
    <source>
        <strain evidence="1 3">C57BL/6J</strain>
    </source>
</reference>
<feature type="non-terminal residue" evidence="1">
    <location>
        <position position="92"/>
    </location>
</feature>
<dbReference type="MGI" id="MGI:97363">
    <property type="gene designation" value="Notch1"/>
</dbReference>
<proteinExistence type="predicted"/>
<name>A2AIX5_MOUSE</name>
<dbReference type="ExpressionAtlas" id="A2AIX5">
    <property type="expression patterns" value="baseline and differential"/>
</dbReference>
<sequence>MKNSNTLTNKWRMEQSPASMVVPVWMVSTPSPVCVHLASRAATVSMMSMSVIHGPVCTVVPAKTAMVLISVPAHRATLVSTARTLCAGATRL</sequence>
<keyword evidence="3" id="KW-1185">Reference proteome</keyword>
<dbReference type="VEuPathDB" id="HostDB:ENSMUSG00000026923"/>
<dbReference type="HOGENOM" id="CLU_2418803_0_0_1"/>
<dbReference type="GeneTree" id="ENSGT00940000157157"/>
<dbReference type="Proteomes" id="UP000000589">
    <property type="component" value="Chromosome 2"/>
</dbReference>